<sequence length="425" mass="49786">MAKKRTHPSHPTKPRLAAYTPPAMSDAELFRPQPETSTLPNVLASVFSLSLHGLLWVAPPIFSMSRQKPDFQRTVDLVQLTPAEISRLQEFSTPVPVVSLPPLPPPLPPTDVLPPPSPPQQPSTQTLEKQEELVRQQIVQKQQELLQKQLQQQEELFQQRMRQQEELLQKQKLEQQAELRRELEREKQRQTEQMRQELELEKQRQAQQLRREMELENQRKEQLRQLQEQQRQAELERLQQQEKERQQILGRQIEEEKKRQEIFRRQRELEVLDEWEQQEKLLVQLQKQLQQGQKSEDLKRMYGYNADGTKVEASRNNVMAFYKKIEQFAGEQKNWHQEKISIRLVSPIKQNLPDVNPAGVALLIDENGNLSTDPLLTRSTGYPALNEAAIKAAIDDVKKRSFPPAGEKKVYLYEIEIEQNNEASR</sequence>
<keyword evidence="3" id="KW-1185">Reference proteome</keyword>
<comment type="caution">
    <text evidence="2">The sequence shown here is derived from an EMBL/GenBank/DDBJ whole genome shotgun (WGS) entry which is preliminary data.</text>
</comment>
<accession>A0AAV3X6A8</accession>
<evidence type="ECO:0000313" key="2">
    <source>
        <dbReference type="EMBL" id="GET36883.1"/>
    </source>
</evidence>
<dbReference type="Proteomes" id="UP001050975">
    <property type="component" value="Unassembled WGS sequence"/>
</dbReference>
<evidence type="ECO:0000256" key="1">
    <source>
        <dbReference type="SAM" id="MobiDB-lite"/>
    </source>
</evidence>
<feature type="compositionally biased region" description="Pro residues" evidence="1">
    <location>
        <begin position="100"/>
        <end position="121"/>
    </location>
</feature>
<feature type="region of interest" description="Disordered" evidence="1">
    <location>
        <begin position="1"/>
        <end position="28"/>
    </location>
</feature>
<feature type="compositionally biased region" description="Basic residues" evidence="1">
    <location>
        <begin position="1"/>
        <end position="13"/>
    </location>
</feature>
<dbReference type="RefSeq" id="WP_226577358.1">
    <property type="nucleotide sequence ID" value="NZ_BLAY01000019.1"/>
</dbReference>
<protein>
    <recommendedName>
        <fullName evidence="4">TonB C-terminal domain-containing protein</fullName>
    </recommendedName>
</protein>
<gene>
    <name evidence="2" type="ORF">MiSe_16350</name>
</gene>
<proteinExistence type="predicted"/>
<name>A0AAV3X6A8_9CYAN</name>
<evidence type="ECO:0000313" key="3">
    <source>
        <dbReference type="Proteomes" id="UP001050975"/>
    </source>
</evidence>
<feature type="region of interest" description="Disordered" evidence="1">
    <location>
        <begin position="100"/>
        <end position="128"/>
    </location>
</feature>
<dbReference type="AlphaFoldDB" id="A0AAV3X6A8"/>
<organism evidence="2 3">
    <name type="scientific">Microseira wollei NIES-4236</name>
    <dbReference type="NCBI Taxonomy" id="2530354"/>
    <lineage>
        <taxon>Bacteria</taxon>
        <taxon>Bacillati</taxon>
        <taxon>Cyanobacteriota</taxon>
        <taxon>Cyanophyceae</taxon>
        <taxon>Oscillatoriophycideae</taxon>
        <taxon>Aerosakkonematales</taxon>
        <taxon>Aerosakkonemataceae</taxon>
        <taxon>Microseira</taxon>
    </lineage>
</organism>
<feature type="region of interest" description="Disordered" evidence="1">
    <location>
        <begin position="184"/>
        <end position="204"/>
    </location>
</feature>
<dbReference type="EMBL" id="BLAY01000019">
    <property type="protein sequence ID" value="GET36883.1"/>
    <property type="molecule type" value="Genomic_DNA"/>
</dbReference>
<evidence type="ECO:0008006" key="4">
    <source>
        <dbReference type="Google" id="ProtNLM"/>
    </source>
</evidence>
<reference evidence="2" key="1">
    <citation type="submission" date="2019-10" db="EMBL/GenBank/DDBJ databases">
        <title>Draft genome sequece of Microseira wollei NIES-4236.</title>
        <authorList>
            <person name="Yamaguchi H."/>
            <person name="Suzuki S."/>
            <person name="Kawachi M."/>
        </authorList>
    </citation>
    <scope>NUCLEOTIDE SEQUENCE</scope>
    <source>
        <strain evidence="2">NIES-4236</strain>
    </source>
</reference>